<accession>A0AAD5VK55</accession>
<name>A0AAD5VK55_9AGAR</name>
<sequence length="149" mass="16903">MFSSYTVAHVLVSSILDVLATIGSLHPFPRVSFRDEEHLIGSPWLSEEFRESMNRGAKNSVSILEVELKSIMQTLFEKWSLGKQDIHEETQGAKWLNGDSLKPAGSMARQRRKDDSTRTRNGDVKAHRPPSRAGRHEKFAVQDQIGRFL</sequence>
<evidence type="ECO:0000313" key="3">
    <source>
        <dbReference type="Proteomes" id="UP001213000"/>
    </source>
</evidence>
<feature type="compositionally biased region" description="Basic and acidic residues" evidence="1">
    <location>
        <begin position="112"/>
        <end position="126"/>
    </location>
</feature>
<gene>
    <name evidence="2" type="ORF">NP233_g9989</name>
</gene>
<evidence type="ECO:0000313" key="2">
    <source>
        <dbReference type="EMBL" id="KAJ3561776.1"/>
    </source>
</evidence>
<proteinExistence type="predicted"/>
<organism evidence="2 3">
    <name type="scientific">Leucocoprinus birnbaumii</name>
    <dbReference type="NCBI Taxonomy" id="56174"/>
    <lineage>
        <taxon>Eukaryota</taxon>
        <taxon>Fungi</taxon>
        <taxon>Dikarya</taxon>
        <taxon>Basidiomycota</taxon>
        <taxon>Agaricomycotina</taxon>
        <taxon>Agaricomycetes</taxon>
        <taxon>Agaricomycetidae</taxon>
        <taxon>Agaricales</taxon>
        <taxon>Agaricineae</taxon>
        <taxon>Agaricaceae</taxon>
        <taxon>Leucocoprinus</taxon>
    </lineage>
</organism>
<dbReference type="Proteomes" id="UP001213000">
    <property type="component" value="Unassembled WGS sequence"/>
</dbReference>
<evidence type="ECO:0000256" key="1">
    <source>
        <dbReference type="SAM" id="MobiDB-lite"/>
    </source>
</evidence>
<feature type="region of interest" description="Disordered" evidence="1">
    <location>
        <begin position="92"/>
        <end position="136"/>
    </location>
</feature>
<keyword evidence="3" id="KW-1185">Reference proteome</keyword>
<reference evidence="2" key="1">
    <citation type="submission" date="2022-07" db="EMBL/GenBank/DDBJ databases">
        <title>Genome Sequence of Leucocoprinus birnbaumii.</title>
        <authorList>
            <person name="Buettner E."/>
        </authorList>
    </citation>
    <scope>NUCLEOTIDE SEQUENCE</scope>
    <source>
        <strain evidence="2">VT141</strain>
    </source>
</reference>
<protein>
    <submittedName>
        <fullName evidence="2">Uncharacterized protein</fullName>
    </submittedName>
</protein>
<dbReference type="EMBL" id="JANIEX010000955">
    <property type="protein sequence ID" value="KAJ3561776.1"/>
    <property type="molecule type" value="Genomic_DNA"/>
</dbReference>
<dbReference type="AlphaFoldDB" id="A0AAD5VK55"/>
<comment type="caution">
    <text evidence="2">The sequence shown here is derived from an EMBL/GenBank/DDBJ whole genome shotgun (WGS) entry which is preliminary data.</text>
</comment>